<evidence type="ECO:0000256" key="1">
    <source>
        <dbReference type="SAM" id="Phobius"/>
    </source>
</evidence>
<organism evidence="2 3">
    <name type="scientific">Fusarium oxysporum (strain Fo5176)</name>
    <name type="common">Fusarium vascular wilt</name>
    <dbReference type="NCBI Taxonomy" id="660025"/>
    <lineage>
        <taxon>Eukaryota</taxon>
        <taxon>Fungi</taxon>
        <taxon>Dikarya</taxon>
        <taxon>Ascomycota</taxon>
        <taxon>Pezizomycotina</taxon>
        <taxon>Sordariomycetes</taxon>
        <taxon>Hypocreomycetidae</taxon>
        <taxon>Hypocreales</taxon>
        <taxon>Nectriaceae</taxon>
        <taxon>Fusarium</taxon>
        <taxon>Fusarium oxysporum species complex</taxon>
    </lineage>
</organism>
<evidence type="ECO:0000313" key="3">
    <source>
        <dbReference type="Proteomes" id="UP000002489"/>
    </source>
</evidence>
<protein>
    <submittedName>
        <fullName evidence="2">Uncharacterized protein</fullName>
    </submittedName>
</protein>
<name>A0A0D2Y223_FUSOF</name>
<sequence>MPPPSAAQQKVLIAQFVALTGQSERQATRVRIFRVHLPYVDHREPSWSLTRINLMTSYCSTRHGLGYGCIGLCFSGAYLARSCIIMIYLKNAGFKLNEAVDT</sequence>
<proteinExistence type="predicted"/>
<keyword evidence="1" id="KW-0812">Transmembrane</keyword>
<dbReference type="EnsemblFungi" id="FOXG_10317T0">
    <property type="protein sequence ID" value="FOXG_10317P0"/>
    <property type="gene ID" value="FOXG_10317"/>
</dbReference>
<keyword evidence="1" id="KW-1133">Transmembrane helix</keyword>
<keyword evidence="1" id="KW-0472">Membrane</keyword>
<accession>A0A0D2Y223</accession>
<reference evidence="2" key="2">
    <citation type="submission" date="2025-08" db="UniProtKB">
        <authorList>
            <consortium name="EnsemblFungi"/>
        </authorList>
    </citation>
    <scope>IDENTIFICATION</scope>
    <source>
        <strain evidence="2">4287 / CBS 123668 / FGSC 9935 / NRRL 34936</strain>
    </source>
</reference>
<dbReference type="AlphaFoldDB" id="A0A0D2Y223"/>
<evidence type="ECO:0000313" key="2">
    <source>
        <dbReference type="EnsemblFungi" id="FOXG_10317P0"/>
    </source>
</evidence>
<dbReference type="STRING" id="426428.A0A0D2Y223"/>
<dbReference type="Proteomes" id="UP000002489">
    <property type="component" value="Unassembled WGS sequence"/>
</dbReference>
<reference evidence="3" key="1">
    <citation type="journal article" date="2012" name="Mol. Plant Microbe Interact.">
        <title>A highly conserved effector in Fusarium oxysporum is required for full virulence on Arabidopsis.</title>
        <authorList>
            <person name="Thatcher L.F."/>
            <person name="Gardiner D.M."/>
            <person name="Kazan K."/>
            <person name="Manners J."/>
        </authorList>
    </citation>
    <scope>NUCLEOTIDE SEQUENCE [LARGE SCALE GENOMIC DNA]</scope>
    <source>
        <strain evidence="3">Fo5176</strain>
    </source>
</reference>
<feature type="transmembrane region" description="Helical" evidence="1">
    <location>
        <begin position="65"/>
        <end position="89"/>
    </location>
</feature>